<reference evidence="9 10" key="1">
    <citation type="journal article" date="2015" name="Genome Announc.">
        <title>Expanding the biotechnology potential of lactobacilli through comparative genomics of 213 strains and associated genera.</title>
        <authorList>
            <person name="Sun Z."/>
            <person name="Harris H.M."/>
            <person name="McCann A."/>
            <person name="Guo C."/>
            <person name="Argimon S."/>
            <person name="Zhang W."/>
            <person name="Yang X."/>
            <person name="Jeffery I.B."/>
            <person name="Cooney J.C."/>
            <person name="Kagawa T.F."/>
            <person name="Liu W."/>
            <person name="Song Y."/>
            <person name="Salvetti E."/>
            <person name="Wrobel A."/>
            <person name="Rasinkangas P."/>
            <person name="Parkhill J."/>
            <person name="Rea M.C."/>
            <person name="O'Sullivan O."/>
            <person name="Ritari J."/>
            <person name="Douillard F.P."/>
            <person name="Paul Ross R."/>
            <person name="Yang R."/>
            <person name="Briner A.E."/>
            <person name="Felis G.E."/>
            <person name="de Vos W.M."/>
            <person name="Barrangou R."/>
            <person name="Klaenhammer T.R."/>
            <person name="Caufield P.W."/>
            <person name="Cui Y."/>
            <person name="Zhang H."/>
            <person name="O'Toole P.W."/>
        </authorList>
    </citation>
    <scope>NUCLEOTIDE SEQUENCE [LARGE SCALE GENOMIC DNA]</scope>
    <source>
        <strain evidence="9 10">DSM 19909</strain>
    </source>
</reference>
<dbReference type="PANTHER" id="PTHR42756:SF1">
    <property type="entry name" value="TRANSCRIPTIONAL REPRESSOR OF EMRAB OPERON"/>
    <property type="match status" value="1"/>
</dbReference>
<evidence type="ECO:0000256" key="6">
    <source>
        <dbReference type="ARBA" id="ARBA00047188"/>
    </source>
</evidence>
<keyword evidence="10" id="KW-1185">Reference proteome</keyword>
<dbReference type="PATRIC" id="fig|1423776.4.peg.841"/>
<keyword evidence="4" id="KW-0804">Transcription</keyword>
<dbReference type="InterPro" id="IPR036390">
    <property type="entry name" value="WH_DNA-bd_sf"/>
</dbReference>
<organism evidence="9 10">
    <name type="scientific">Secundilactobacillus odoratitofui DSM 19909 = JCM 15043</name>
    <dbReference type="NCBI Taxonomy" id="1423776"/>
    <lineage>
        <taxon>Bacteria</taxon>
        <taxon>Bacillati</taxon>
        <taxon>Bacillota</taxon>
        <taxon>Bacilli</taxon>
        <taxon>Lactobacillales</taxon>
        <taxon>Lactobacillaceae</taxon>
        <taxon>Secundilactobacillus</taxon>
    </lineage>
</organism>
<gene>
    <name evidence="9" type="ORF">FD04_GL000834</name>
</gene>
<keyword evidence="3" id="KW-0238">DNA-binding</keyword>
<dbReference type="SUPFAM" id="SSF46785">
    <property type="entry name" value="Winged helix' DNA-binding domain"/>
    <property type="match status" value="1"/>
</dbReference>
<dbReference type="STRING" id="1423776.FD04_GL000834"/>
<dbReference type="RefSeq" id="WP_054699859.1">
    <property type="nucleotide sequence ID" value="NZ_AZEE01000028.1"/>
</dbReference>
<keyword evidence="2" id="KW-0805">Transcription regulation</keyword>
<evidence type="ECO:0000256" key="1">
    <source>
        <dbReference type="ARBA" id="ARBA00004496"/>
    </source>
</evidence>
<evidence type="ECO:0000313" key="9">
    <source>
        <dbReference type="EMBL" id="KRK97862.1"/>
    </source>
</evidence>
<dbReference type="PANTHER" id="PTHR42756">
    <property type="entry name" value="TRANSCRIPTIONAL REGULATOR, MARR"/>
    <property type="match status" value="1"/>
</dbReference>
<dbReference type="Pfam" id="PF22381">
    <property type="entry name" value="Staph_reg_Sar_Rot"/>
    <property type="match status" value="1"/>
</dbReference>
<proteinExistence type="inferred from homology"/>
<evidence type="ECO:0000259" key="8">
    <source>
        <dbReference type="PROSITE" id="PS50995"/>
    </source>
</evidence>
<dbReference type="Gene3D" id="1.10.10.10">
    <property type="entry name" value="Winged helix-like DNA-binding domain superfamily/Winged helix DNA-binding domain"/>
    <property type="match status" value="1"/>
</dbReference>
<dbReference type="AlphaFoldDB" id="A0A0R1LPU8"/>
<dbReference type="OrthoDB" id="9806864at2"/>
<dbReference type="InterPro" id="IPR000835">
    <property type="entry name" value="HTH_MarR-typ"/>
</dbReference>
<comment type="subcellular location">
    <subcellularLocation>
        <location evidence="1">Cytoplasm</location>
    </subcellularLocation>
</comment>
<evidence type="ECO:0000256" key="5">
    <source>
        <dbReference type="ARBA" id="ARBA00046337"/>
    </source>
</evidence>
<comment type="caution">
    <text evidence="9">The sequence shown here is derived from an EMBL/GenBank/DDBJ whole genome shotgun (WGS) entry which is preliminary data.</text>
</comment>
<dbReference type="Proteomes" id="UP000051160">
    <property type="component" value="Unassembled WGS sequence"/>
</dbReference>
<evidence type="ECO:0000256" key="7">
    <source>
        <dbReference type="ARBA" id="ARBA00047207"/>
    </source>
</evidence>
<feature type="domain" description="HTH marR-type" evidence="8">
    <location>
        <begin position="9"/>
        <end position="147"/>
    </location>
</feature>
<dbReference type="InterPro" id="IPR055166">
    <property type="entry name" value="Transc_reg_Sar_Rot_HTH"/>
</dbReference>
<protein>
    <recommendedName>
        <fullName evidence="6">HTH-type transcriptional regulator SarZ</fullName>
    </recommendedName>
    <alternativeName>
        <fullName evidence="7">Staphylococcal accessory regulator Z</fullName>
    </alternativeName>
</protein>
<accession>A0A0R1LPU8</accession>
<dbReference type="GO" id="GO:0003700">
    <property type="term" value="F:DNA-binding transcription factor activity"/>
    <property type="evidence" value="ECO:0007669"/>
    <property type="project" value="InterPro"/>
</dbReference>
<evidence type="ECO:0000256" key="3">
    <source>
        <dbReference type="ARBA" id="ARBA00023125"/>
    </source>
</evidence>
<dbReference type="PROSITE" id="PS50995">
    <property type="entry name" value="HTH_MARR_2"/>
    <property type="match status" value="1"/>
</dbReference>
<dbReference type="SMART" id="SM00347">
    <property type="entry name" value="HTH_MARR"/>
    <property type="match status" value="1"/>
</dbReference>
<evidence type="ECO:0000313" key="10">
    <source>
        <dbReference type="Proteomes" id="UP000051160"/>
    </source>
</evidence>
<evidence type="ECO:0000256" key="4">
    <source>
        <dbReference type="ARBA" id="ARBA00023163"/>
    </source>
</evidence>
<name>A0A0R1LPU8_9LACO</name>
<sequence>MTEKVLNLDQQLCFSAYRVNRLFSQFYELALTPFELTYPQYLVLVALWEQDHQAVHELGDHLHLASNTLTPLLKRLETAGWLTRIRPASNQRQLVISLTPKAISTQSEVATAIAACIDSKDQDVHTDYERLLADNHHLIKTLQRIIDERKSQA</sequence>
<dbReference type="InterPro" id="IPR036388">
    <property type="entry name" value="WH-like_DNA-bd_sf"/>
</dbReference>
<dbReference type="GO" id="GO:0003677">
    <property type="term" value="F:DNA binding"/>
    <property type="evidence" value="ECO:0007669"/>
    <property type="project" value="UniProtKB-KW"/>
</dbReference>
<evidence type="ECO:0000256" key="2">
    <source>
        <dbReference type="ARBA" id="ARBA00023015"/>
    </source>
</evidence>
<dbReference type="EMBL" id="AZEE01000028">
    <property type="protein sequence ID" value="KRK97862.1"/>
    <property type="molecule type" value="Genomic_DNA"/>
</dbReference>
<comment type="similarity">
    <text evidence="5">Belongs to the SarZ family.</text>
</comment>